<name>A0A6A6M969_HEVBR</name>
<proteinExistence type="predicted"/>
<keyword evidence="2" id="KW-1185">Reference proteome</keyword>
<organism evidence="1 2">
    <name type="scientific">Hevea brasiliensis</name>
    <name type="common">Para rubber tree</name>
    <name type="synonym">Siphonia brasiliensis</name>
    <dbReference type="NCBI Taxonomy" id="3981"/>
    <lineage>
        <taxon>Eukaryota</taxon>
        <taxon>Viridiplantae</taxon>
        <taxon>Streptophyta</taxon>
        <taxon>Embryophyta</taxon>
        <taxon>Tracheophyta</taxon>
        <taxon>Spermatophyta</taxon>
        <taxon>Magnoliopsida</taxon>
        <taxon>eudicotyledons</taxon>
        <taxon>Gunneridae</taxon>
        <taxon>Pentapetalae</taxon>
        <taxon>rosids</taxon>
        <taxon>fabids</taxon>
        <taxon>Malpighiales</taxon>
        <taxon>Euphorbiaceae</taxon>
        <taxon>Crotonoideae</taxon>
        <taxon>Micrandreae</taxon>
        <taxon>Hevea</taxon>
    </lineage>
</organism>
<sequence>MTTKKSSRKMRGFMCQSTAVCRVSDPCSVIVPRRPQRTLQQLLDNSSSTSRMLKKSTNNHAVKCTRLVESPIRFLPPATNRSVLVPSMKKQDINIENNQENRPKPMLLPKPASSDQVFQDLKSIIIL</sequence>
<comment type="caution">
    <text evidence="1">The sequence shown here is derived from an EMBL/GenBank/DDBJ whole genome shotgun (WGS) entry which is preliminary data.</text>
</comment>
<dbReference type="AlphaFoldDB" id="A0A6A6M969"/>
<protein>
    <submittedName>
        <fullName evidence="1">Uncharacterized protein</fullName>
    </submittedName>
</protein>
<gene>
    <name evidence="1" type="ORF">GH714_000251</name>
</gene>
<accession>A0A6A6M969</accession>
<reference evidence="1 2" key="1">
    <citation type="journal article" date="2020" name="Mol. Plant">
        <title>The Chromosome-Based Rubber Tree Genome Provides New Insights into Spurge Genome Evolution and Rubber Biosynthesis.</title>
        <authorList>
            <person name="Liu J."/>
            <person name="Shi C."/>
            <person name="Shi C.C."/>
            <person name="Li W."/>
            <person name="Zhang Q.J."/>
            <person name="Zhang Y."/>
            <person name="Li K."/>
            <person name="Lu H.F."/>
            <person name="Shi C."/>
            <person name="Zhu S.T."/>
            <person name="Xiao Z.Y."/>
            <person name="Nan H."/>
            <person name="Yue Y."/>
            <person name="Zhu X.G."/>
            <person name="Wu Y."/>
            <person name="Hong X.N."/>
            <person name="Fan G.Y."/>
            <person name="Tong Y."/>
            <person name="Zhang D."/>
            <person name="Mao C.L."/>
            <person name="Liu Y.L."/>
            <person name="Hao S.J."/>
            <person name="Liu W.Q."/>
            <person name="Lv M.Q."/>
            <person name="Zhang H.B."/>
            <person name="Liu Y."/>
            <person name="Hu-Tang G.R."/>
            <person name="Wang J.P."/>
            <person name="Wang J.H."/>
            <person name="Sun Y.H."/>
            <person name="Ni S.B."/>
            <person name="Chen W.B."/>
            <person name="Zhang X.C."/>
            <person name="Jiao Y.N."/>
            <person name="Eichler E.E."/>
            <person name="Li G.H."/>
            <person name="Liu X."/>
            <person name="Gao L.Z."/>
        </authorList>
    </citation>
    <scope>NUCLEOTIDE SEQUENCE [LARGE SCALE GENOMIC DNA]</scope>
    <source>
        <strain evidence="2">cv. GT1</strain>
        <tissue evidence="1">Leaf</tissue>
    </source>
</reference>
<evidence type="ECO:0000313" key="2">
    <source>
        <dbReference type="Proteomes" id="UP000467840"/>
    </source>
</evidence>
<dbReference type="EMBL" id="JAAGAX010000006">
    <property type="protein sequence ID" value="KAF2309045.1"/>
    <property type="molecule type" value="Genomic_DNA"/>
</dbReference>
<evidence type="ECO:0000313" key="1">
    <source>
        <dbReference type="EMBL" id="KAF2309045.1"/>
    </source>
</evidence>
<dbReference type="Proteomes" id="UP000467840">
    <property type="component" value="Chromosome 14"/>
</dbReference>